<dbReference type="SUPFAM" id="SSF50044">
    <property type="entry name" value="SH3-domain"/>
    <property type="match status" value="1"/>
</dbReference>
<evidence type="ECO:0008006" key="3">
    <source>
        <dbReference type="Google" id="ProtNLM"/>
    </source>
</evidence>
<dbReference type="Gene3D" id="2.30.30.40">
    <property type="entry name" value="SH3 Domains"/>
    <property type="match status" value="1"/>
</dbReference>
<protein>
    <recommendedName>
        <fullName evidence="3">SH3 domain-containing protein</fullName>
    </recommendedName>
</protein>
<sequence length="101" mass="11961">MVQELSLLESPNENIVQSIDMDYFYYGGYPREFTVIEDHKAEKGEEIELRKGEIIFWEKAWEGNQFNGFALGTNRRTGKRGLYPNSKAMEKWRTYNFEIPN</sequence>
<proteinExistence type="predicted"/>
<dbReference type="AlphaFoldDB" id="A0AAF3ENI1"/>
<keyword evidence="1" id="KW-1185">Reference proteome</keyword>
<dbReference type="InterPro" id="IPR036028">
    <property type="entry name" value="SH3-like_dom_sf"/>
</dbReference>
<dbReference type="Proteomes" id="UP000887575">
    <property type="component" value="Unassembled WGS sequence"/>
</dbReference>
<dbReference type="WBParaSite" id="MBELARI_LOCUS15608">
    <property type="protein sequence ID" value="MBELARI_LOCUS15608"/>
    <property type="gene ID" value="MBELARI_LOCUS15608"/>
</dbReference>
<evidence type="ECO:0000313" key="1">
    <source>
        <dbReference type="Proteomes" id="UP000887575"/>
    </source>
</evidence>
<organism evidence="1 2">
    <name type="scientific">Mesorhabditis belari</name>
    <dbReference type="NCBI Taxonomy" id="2138241"/>
    <lineage>
        <taxon>Eukaryota</taxon>
        <taxon>Metazoa</taxon>
        <taxon>Ecdysozoa</taxon>
        <taxon>Nematoda</taxon>
        <taxon>Chromadorea</taxon>
        <taxon>Rhabditida</taxon>
        <taxon>Rhabditina</taxon>
        <taxon>Rhabditomorpha</taxon>
        <taxon>Rhabditoidea</taxon>
        <taxon>Rhabditidae</taxon>
        <taxon>Mesorhabditinae</taxon>
        <taxon>Mesorhabditis</taxon>
    </lineage>
</organism>
<name>A0AAF3ENI1_9BILA</name>
<evidence type="ECO:0000313" key="2">
    <source>
        <dbReference type="WBParaSite" id="MBELARI_LOCUS15608"/>
    </source>
</evidence>
<reference evidence="2" key="1">
    <citation type="submission" date="2024-02" db="UniProtKB">
        <authorList>
            <consortium name="WormBaseParasite"/>
        </authorList>
    </citation>
    <scope>IDENTIFICATION</scope>
</reference>
<accession>A0AAF3ENI1</accession>